<evidence type="ECO:0000313" key="3">
    <source>
        <dbReference type="Proteomes" id="UP000184356"/>
    </source>
</evidence>
<keyword evidence="1" id="KW-1133">Transmembrane helix</keyword>
<sequence>MDSRICLKYKVFCRFSVILSLVCYGVLYKYEWIYVCRPNSPVKYSTTIVHKLDSRKN</sequence>
<evidence type="ECO:0000313" key="2">
    <source>
        <dbReference type="EMBL" id="OJJ57164.1"/>
    </source>
</evidence>
<proteinExistence type="predicted"/>
<dbReference type="RefSeq" id="XP_040700970.1">
    <property type="nucleotide sequence ID" value="XM_040847430.1"/>
</dbReference>
<keyword evidence="1" id="KW-0812">Transmembrane</keyword>
<reference evidence="3" key="1">
    <citation type="journal article" date="2017" name="Genome Biol.">
        <title>Comparative genomics reveals high biological diversity and specific adaptations in the industrially and medically important fungal genus Aspergillus.</title>
        <authorList>
            <person name="de Vries R.P."/>
            <person name="Riley R."/>
            <person name="Wiebenga A."/>
            <person name="Aguilar-Osorio G."/>
            <person name="Amillis S."/>
            <person name="Uchima C.A."/>
            <person name="Anderluh G."/>
            <person name="Asadollahi M."/>
            <person name="Askin M."/>
            <person name="Barry K."/>
            <person name="Battaglia E."/>
            <person name="Bayram O."/>
            <person name="Benocci T."/>
            <person name="Braus-Stromeyer S.A."/>
            <person name="Caldana C."/>
            <person name="Canovas D."/>
            <person name="Cerqueira G.C."/>
            <person name="Chen F."/>
            <person name="Chen W."/>
            <person name="Choi C."/>
            <person name="Clum A."/>
            <person name="Dos Santos R.A."/>
            <person name="Damasio A.R."/>
            <person name="Diallinas G."/>
            <person name="Emri T."/>
            <person name="Fekete E."/>
            <person name="Flipphi M."/>
            <person name="Freyberg S."/>
            <person name="Gallo A."/>
            <person name="Gournas C."/>
            <person name="Habgood R."/>
            <person name="Hainaut M."/>
            <person name="Harispe M.L."/>
            <person name="Henrissat B."/>
            <person name="Hilden K.S."/>
            <person name="Hope R."/>
            <person name="Hossain A."/>
            <person name="Karabika E."/>
            <person name="Karaffa L."/>
            <person name="Karanyi Z."/>
            <person name="Krasevec N."/>
            <person name="Kuo A."/>
            <person name="Kusch H."/>
            <person name="LaButti K."/>
            <person name="Lagendijk E.L."/>
            <person name="Lapidus A."/>
            <person name="Levasseur A."/>
            <person name="Lindquist E."/>
            <person name="Lipzen A."/>
            <person name="Logrieco A.F."/>
            <person name="MacCabe A."/>
            <person name="Maekelae M.R."/>
            <person name="Malavazi I."/>
            <person name="Melin P."/>
            <person name="Meyer V."/>
            <person name="Mielnichuk N."/>
            <person name="Miskei M."/>
            <person name="Molnar A.P."/>
            <person name="Mule G."/>
            <person name="Ngan C.Y."/>
            <person name="Orejas M."/>
            <person name="Orosz E."/>
            <person name="Ouedraogo J.P."/>
            <person name="Overkamp K.M."/>
            <person name="Park H.-S."/>
            <person name="Perrone G."/>
            <person name="Piumi F."/>
            <person name="Punt P.J."/>
            <person name="Ram A.F."/>
            <person name="Ramon A."/>
            <person name="Rauscher S."/>
            <person name="Record E."/>
            <person name="Riano-Pachon D.M."/>
            <person name="Robert V."/>
            <person name="Roehrig J."/>
            <person name="Ruller R."/>
            <person name="Salamov A."/>
            <person name="Salih N.S."/>
            <person name="Samson R.A."/>
            <person name="Sandor E."/>
            <person name="Sanguinetti M."/>
            <person name="Schuetze T."/>
            <person name="Sepcic K."/>
            <person name="Shelest E."/>
            <person name="Sherlock G."/>
            <person name="Sophianopoulou V."/>
            <person name="Squina F.M."/>
            <person name="Sun H."/>
            <person name="Susca A."/>
            <person name="Todd R.B."/>
            <person name="Tsang A."/>
            <person name="Unkles S.E."/>
            <person name="van de Wiele N."/>
            <person name="van Rossen-Uffink D."/>
            <person name="Oliveira J.V."/>
            <person name="Vesth T.C."/>
            <person name="Visser J."/>
            <person name="Yu J.-H."/>
            <person name="Zhou M."/>
            <person name="Andersen M.R."/>
            <person name="Archer D.B."/>
            <person name="Baker S.E."/>
            <person name="Benoit I."/>
            <person name="Brakhage A.A."/>
            <person name="Braus G.H."/>
            <person name="Fischer R."/>
            <person name="Frisvad J.C."/>
            <person name="Goldman G.H."/>
            <person name="Houbraken J."/>
            <person name="Oakley B."/>
            <person name="Pocsi I."/>
            <person name="Scazzocchio C."/>
            <person name="Seiboth B."/>
            <person name="vanKuyk P.A."/>
            <person name="Wortman J."/>
            <person name="Dyer P.S."/>
            <person name="Grigoriev I.V."/>
        </authorList>
    </citation>
    <scope>NUCLEOTIDE SEQUENCE [LARGE SCALE GENOMIC DNA]</scope>
    <source>
        <strain evidence="3">CBS 593.65</strain>
    </source>
</reference>
<dbReference type="AlphaFoldDB" id="A0A1L9TCK5"/>
<keyword evidence="1" id="KW-0472">Membrane</keyword>
<feature type="transmembrane region" description="Helical" evidence="1">
    <location>
        <begin position="12"/>
        <end position="30"/>
    </location>
</feature>
<accession>A0A1L9TCK5</accession>
<keyword evidence="3" id="KW-1185">Reference proteome</keyword>
<dbReference type="GeneID" id="63763503"/>
<dbReference type="Proteomes" id="UP000184356">
    <property type="component" value="Unassembled WGS sequence"/>
</dbReference>
<dbReference type="VEuPathDB" id="FungiDB:ASPSYDRAFT_47459"/>
<gene>
    <name evidence="2" type="ORF">ASPSYDRAFT_47459</name>
</gene>
<dbReference type="EMBL" id="KV878589">
    <property type="protein sequence ID" value="OJJ57164.1"/>
    <property type="molecule type" value="Genomic_DNA"/>
</dbReference>
<name>A0A1L9TCK5_9EURO</name>
<organism evidence="2 3">
    <name type="scientific">Aspergillus sydowii CBS 593.65</name>
    <dbReference type="NCBI Taxonomy" id="1036612"/>
    <lineage>
        <taxon>Eukaryota</taxon>
        <taxon>Fungi</taxon>
        <taxon>Dikarya</taxon>
        <taxon>Ascomycota</taxon>
        <taxon>Pezizomycotina</taxon>
        <taxon>Eurotiomycetes</taxon>
        <taxon>Eurotiomycetidae</taxon>
        <taxon>Eurotiales</taxon>
        <taxon>Aspergillaceae</taxon>
        <taxon>Aspergillus</taxon>
        <taxon>Aspergillus subgen. Nidulantes</taxon>
    </lineage>
</organism>
<protein>
    <submittedName>
        <fullName evidence="2">Uncharacterized protein</fullName>
    </submittedName>
</protein>
<evidence type="ECO:0000256" key="1">
    <source>
        <dbReference type="SAM" id="Phobius"/>
    </source>
</evidence>